<feature type="compositionally biased region" description="Low complexity" evidence="1">
    <location>
        <begin position="108"/>
        <end position="118"/>
    </location>
</feature>
<name>A0AAI8FP31_9BURK</name>
<protein>
    <submittedName>
        <fullName evidence="2">Uncharacterized protein</fullName>
    </submittedName>
</protein>
<evidence type="ECO:0000313" key="2">
    <source>
        <dbReference type="EMBL" id="AIO68206.1"/>
    </source>
</evidence>
<evidence type="ECO:0000256" key="1">
    <source>
        <dbReference type="SAM" id="MobiDB-lite"/>
    </source>
</evidence>
<dbReference type="Proteomes" id="UP000029424">
    <property type="component" value="Chromosome 1"/>
</dbReference>
<dbReference type="RefSeq" id="WP_158332691.1">
    <property type="nucleotide sequence ID" value="NZ_CP008726.1"/>
</dbReference>
<dbReference type="AlphaFoldDB" id="A0AAI8FP31"/>
<organism evidence="2 3">
    <name type="scientific">Burkholderia oklahomensis</name>
    <dbReference type="NCBI Taxonomy" id="342113"/>
    <lineage>
        <taxon>Bacteria</taxon>
        <taxon>Pseudomonadati</taxon>
        <taxon>Pseudomonadota</taxon>
        <taxon>Betaproteobacteria</taxon>
        <taxon>Burkholderiales</taxon>
        <taxon>Burkholderiaceae</taxon>
        <taxon>Burkholderia</taxon>
        <taxon>pseudomallei group</taxon>
    </lineage>
</organism>
<feature type="region of interest" description="Disordered" evidence="1">
    <location>
        <begin position="63"/>
        <end position="122"/>
    </location>
</feature>
<sequence length="355" mass="38237">MIEFEHLAATAVASPNAPQDIRNEGTLKVGGHEHRVDAAPQRLPHTHPQHADINRFFEGASRVFGSDGATPAARHAPPPPPAPALGARMPPPPPGALPLPPLPPAARPAPVTAAAPRTSTQSFQPTELKPFVNENKQLSPRWSVKDYVDVDKLSAGIAAVLGIAPPRMDIAETTMQGLSNVMSIPYYADEPTLNPIAWTSPEGTIYMATDAPEYSAGGVLDAAKIRSTIVHESVHAASHDHTGFQQTTKEAGINANWNYDEFATDYFAHKVYQQLYPGADYKTNYFTTDLGGRPKVWGGNLIAFMVQSGHMREADITSAYANGNGSLALLEGEKLDAWKQYAKTGRATALQKHVQ</sequence>
<dbReference type="EMBL" id="CP008726">
    <property type="protein sequence ID" value="AIO68206.1"/>
    <property type="molecule type" value="Genomic_DNA"/>
</dbReference>
<proteinExistence type="predicted"/>
<keyword evidence="3" id="KW-1185">Reference proteome</keyword>
<reference evidence="2 3" key="1">
    <citation type="submission" date="2014-06" db="EMBL/GenBank/DDBJ databases">
        <authorList>
            <person name="Bishop-Lilly K.A."/>
            <person name="Broomall S.M."/>
            <person name="Chain P.S."/>
            <person name="Chertkov O."/>
            <person name="Coyne S.R."/>
            <person name="Daligault H.E."/>
            <person name="Davenport K.W."/>
            <person name="Erkkila T."/>
            <person name="Frey K.G."/>
            <person name="Gibbons H.S."/>
            <person name="Gu W."/>
            <person name="Jaissle J."/>
            <person name="Johnson S.L."/>
            <person name="Koroleva G.I."/>
            <person name="Ladner J.T."/>
            <person name="Lo C.-C."/>
            <person name="Minogue T.D."/>
            <person name="Munk C."/>
            <person name="Palacios G.F."/>
            <person name="Redden C.L."/>
            <person name="Rosenzweig C.N."/>
            <person name="Scholz M.B."/>
            <person name="Teshima H."/>
            <person name="Xu Y."/>
        </authorList>
    </citation>
    <scope>NUCLEOTIDE SEQUENCE [LARGE SCALE GENOMIC DNA]</scope>
    <source>
        <strain evidence="2 3">EO147</strain>
    </source>
</reference>
<accession>A0AAI8FP31</accession>
<gene>
    <name evidence="2" type="ORF">DM82_3613</name>
</gene>
<feature type="compositionally biased region" description="Pro residues" evidence="1">
    <location>
        <begin position="76"/>
        <end position="107"/>
    </location>
</feature>
<evidence type="ECO:0000313" key="3">
    <source>
        <dbReference type="Proteomes" id="UP000029424"/>
    </source>
</evidence>
<dbReference type="KEGG" id="bok:DM82_3613"/>